<dbReference type="SMART" id="SM00369">
    <property type="entry name" value="LRR_TYP"/>
    <property type="match status" value="13"/>
</dbReference>
<dbReference type="InterPro" id="IPR001611">
    <property type="entry name" value="Leu-rich_rpt"/>
</dbReference>
<dbReference type="PANTHER" id="PTHR48005">
    <property type="entry name" value="LEUCINE RICH REPEAT KINASE 2"/>
    <property type="match status" value="1"/>
</dbReference>
<dbReference type="InterPro" id="IPR008271">
    <property type="entry name" value="Ser/Thr_kinase_AS"/>
</dbReference>
<accession>A0A176WJK6</accession>
<dbReference type="InterPro" id="IPR001245">
    <property type="entry name" value="Ser-Thr/Tyr_kinase_cat_dom"/>
</dbReference>
<keyword evidence="25" id="KW-1185">Reference proteome</keyword>
<dbReference type="SUPFAM" id="SSF52047">
    <property type="entry name" value="RNI-like"/>
    <property type="match status" value="1"/>
</dbReference>
<evidence type="ECO:0000259" key="23">
    <source>
        <dbReference type="PROSITE" id="PS50011"/>
    </source>
</evidence>
<dbReference type="InterPro" id="IPR000719">
    <property type="entry name" value="Prot_kinase_dom"/>
</dbReference>
<sequence length="1125" mass="123604">MRDGSGCSVIYVWLILLLSTFFRASTSVAQSPQPDNACPYDDDRCALLQFQDALENKGPGSPLNWKTSNPPANWSGVVWHLPDDGRMYVEKLQLHGFELQGDIQPLFQQKLLRMSELDVSFNNFSGSLPSPWRICPSLKSLNLSGNSIQGSLPKEVQCEASANVSTQLVLESLRNLQNLSLANNKFSDGIPSSLLEVLSSLQVLDLSGNNFTGALPREISALVNLTTLLLNGNGFDGSIPPSLSKCSELKELNLQNNSLTGQIPRELGQLSNLSTLILGKNKLTGSIPPSLSKCSELKELNLGENEFSGRLPLDVFTSLSNLEILDVSSNLIVGELLVSTDLGQFRSLRNLILSGNNLSGSVPENLGNLTNLEILELKSNNFTGHVPTSLGGLSRLRTLNLQNNSLTGQIPRELGQLSNLSTLILGKNKLTGEIPTTLGNCAKLRSLWLNQNTFNGSIPVELYHLRNLVVLSLFDNKLNATISPEVRKLSNLVVLDFSFNLLRGSIPKEICELSRVRILLLNNNGLTDSLPDCIGNFSSLQILDLSFNFLSGDLPGDYSGLYALKNVNRTLKQLVPEEMRMTTYDQQIMNQILTWKAEESPTLILLSSNQFTGEIPPGFGELRNMQELDLSNNFFSGPIPPALGNATALFLLKLANNSLSGPIPEELTNLTFLSIFNVSNNDLSGPIPQGYQFSTFSNDSFSGNPHLCGYPMPECTASYLPSSSPAYAESGGDLDKKFLPLYIVGAGAMTAFIFIASLVAWSCIGRCRRRNSCLVSHSCDLFDNDELQFLQVTISSFLPMRITHKELAIATENYNDNNIIGDGGFGLVYKAVLNNGVMVAVKKLVEDGMQGQSEFLAEMRTLGKIKHKNLVCLLGYCSYGRERILVYEYLKHGSLDSWLHCRDEGVPGLDWRTRLKIARGAAEGLAFLHHDCIPAIIHRDIKVSNILLDGEFESRLADFGLARSTKGFESHVSTELAGTAGYIPPEYSQATAATLKGDVYSFGVVLLEIITGKRPTDPFYKKKDMAHVAIYIQDMAWRDEALDKAMAYSCNDQMVEFMRIAGLCCHPCPSKRPHMNQVVRMLELLERQCPSRNPSVVLYDEEGISSPRCRAEIAFVSRAAAAALL</sequence>
<dbReference type="PROSITE" id="PS00108">
    <property type="entry name" value="PROTEIN_KINASE_ST"/>
    <property type="match status" value="1"/>
</dbReference>
<dbReference type="PROSITE" id="PS00107">
    <property type="entry name" value="PROTEIN_KINASE_ATP"/>
    <property type="match status" value="1"/>
</dbReference>
<feature type="signal peptide" evidence="22">
    <location>
        <begin position="1"/>
        <end position="29"/>
    </location>
</feature>
<dbReference type="Proteomes" id="UP000077202">
    <property type="component" value="Unassembled WGS sequence"/>
</dbReference>
<evidence type="ECO:0000313" key="25">
    <source>
        <dbReference type="Proteomes" id="UP000077202"/>
    </source>
</evidence>
<keyword evidence="14 21" id="KW-1133">Transmembrane helix</keyword>
<keyword evidence="11 20" id="KW-0547">Nucleotide-binding</keyword>
<keyword evidence="8 21" id="KW-0812">Transmembrane</keyword>
<evidence type="ECO:0000256" key="21">
    <source>
        <dbReference type="SAM" id="Phobius"/>
    </source>
</evidence>
<dbReference type="InterPro" id="IPR051420">
    <property type="entry name" value="Ser_Thr_Kinases_DiverseReg"/>
</dbReference>
<protein>
    <recommendedName>
        <fullName evidence="3">non-specific serine/threonine protein kinase</fullName>
        <ecNumber evidence="3">2.7.11.1</ecNumber>
    </recommendedName>
</protein>
<dbReference type="SMART" id="SM00220">
    <property type="entry name" value="S_TKc"/>
    <property type="match status" value="1"/>
</dbReference>
<keyword evidence="6" id="KW-0433">Leucine-rich repeat</keyword>
<evidence type="ECO:0000256" key="4">
    <source>
        <dbReference type="ARBA" id="ARBA00022475"/>
    </source>
</evidence>
<dbReference type="FunFam" id="3.80.10.10:FF:000111">
    <property type="entry name" value="LRR receptor-like serine/threonine-protein kinase ERECTA"/>
    <property type="match status" value="1"/>
</dbReference>
<evidence type="ECO:0000256" key="6">
    <source>
        <dbReference type="ARBA" id="ARBA00022614"/>
    </source>
</evidence>
<dbReference type="GO" id="GO:0005886">
    <property type="term" value="C:plasma membrane"/>
    <property type="evidence" value="ECO:0007669"/>
    <property type="project" value="UniProtKB-SubCell"/>
</dbReference>
<evidence type="ECO:0000256" key="13">
    <source>
        <dbReference type="ARBA" id="ARBA00022840"/>
    </source>
</evidence>
<dbReference type="Gene3D" id="3.80.10.10">
    <property type="entry name" value="Ribonuclease Inhibitor"/>
    <property type="match status" value="2"/>
</dbReference>
<evidence type="ECO:0000256" key="22">
    <source>
        <dbReference type="SAM" id="SignalP"/>
    </source>
</evidence>
<dbReference type="EMBL" id="LVLJ01000840">
    <property type="protein sequence ID" value="OAE32376.1"/>
    <property type="molecule type" value="Genomic_DNA"/>
</dbReference>
<comment type="subcellular location">
    <subcellularLocation>
        <location evidence="1">Cell membrane</location>
        <topology evidence="1">Single-pass membrane protein</topology>
    </subcellularLocation>
</comment>
<evidence type="ECO:0000256" key="19">
    <source>
        <dbReference type="ARBA" id="ARBA00048679"/>
    </source>
</evidence>
<organism evidence="24 25">
    <name type="scientific">Marchantia polymorpha subsp. ruderalis</name>
    <dbReference type="NCBI Taxonomy" id="1480154"/>
    <lineage>
        <taxon>Eukaryota</taxon>
        <taxon>Viridiplantae</taxon>
        <taxon>Streptophyta</taxon>
        <taxon>Embryophyta</taxon>
        <taxon>Marchantiophyta</taxon>
        <taxon>Marchantiopsida</taxon>
        <taxon>Marchantiidae</taxon>
        <taxon>Marchantiales</taxon>
        <taxon>Marchantiaceae</taxon>
        <taxon>Marchantia</taxon>
    </lineage>
</organism>
<evidence type="ECO:0000256" key="20">
    <source>
        <dbReference type="PROSITE-ProRule" id="PRU10141"/>
    </source>
</evidence>
<evidence type="ECO:0000256" key="2">
    <source>
        <dbReference type="ARBA" id="ARBA00009592"/>
    </source>
</evidence>
<dbReference type="PANTHER" id="PTHR48005:SF13">
    <property type="entry name" value="SERINE_THREONINE-PROTEIN KINASE DDB_G0278509-RELATED"/>
    <property type="match status" value="1"/>
</dbReference>
<name>A0A176WJK6_MARPO</name>
<keyword evidence="5" id="KW-0723">Serine/threonine-protein kinase</keyword>
<proteinExistence type="inferred from homology"/>
<feature type="transmembrane region" description="Helical" evidence="21">
    <location>
        <begin position="739"/>
        <end position="761"/>
    </location>
</feature>
<dbReference type="SMART" id="SM00365">
    <property type="entry name" value="LRR_SD22"/>
    <property type="match status" value="5"/>
</dbReference>
<dbReference type="Gene3D" id="1.10.510.10">
    <property type="entry name" value="Transferase(Phosphotransferase) domain 1"/>
    <property type="match status" value="1"/>
</dbReference>
<evidence type="ECO:0000256" key="15">
    <source>
        <dbReference type="ARBA" id="ARBA00023136"/>
    </source>
</evidence>
<reference evidence="24" key="1">
    <citation type="submission" date="2016-03" db="EMBL/GenBank/DDBJ databases">
        <title>Mechanisms controlling the formation of the plant cell surface in tip-growing cells are functionally conserved among land plants.</title>
        <authorList>
            <person name="Honkanen S."/>
            <person name="Jones V.A."/>
            <person name="Morieri G."/>
            <person name="Champion C."/>
            <person name="Hetherington A.J."/>
            <person name="Kelly S."/>
            <person name="Saint-Marcoux D."/>
            <person name="Proust H."/>
            <person name="Prescott H."/>
            <person name="Dolan L."/>
        </authorList>
    </citation>
    <scope>NUCLEOTIDE SEQUENCE [LARGE SCALE GENOMIC DNA]</scope>
    <source>
        <tissue evidence="24">Whole gametophyte</tissue>
    </source>
</reference>
<dbReference type="InterPro" id="IPR017441">
    <property type="entry name" value="Protein_kinase_ATP_BS"/>
</dbReference>
<dbReference type="InterPro" id="IPR011009">
    <property type="entry name" value="Kinase-like_dom_sf"/>
</dbReference>
<keyword evidence="17" id="KW-0325">Glycoprotein</keyword>
<evidence type="ECO:0000256" key="16">
    <source>
        <dbReference type="ARBA" id="ARBA00023170"/>
    </source>
</evidence>
<evidence type="ECO:0000256" key="18">
    <source>
        <dbReference type="ARBA" id="ARBA00047899"/>
    </source>
</evidence>
<evidence type="ECO:0000256" key="1">
    <source>
        <dbReference type="ARBA" id="ARBA00004162"/>
    </source>
</evidence>
<dbReference type="GO" id="GO:0004674">
    <property type="term" value="F:protein serine/threonine kinase activity"/>
    <property type="evidence" value="ECO:0007669"/>
    <property type="project" value="UniProtKB-KW"/>
</dbReference>
<evidence type="ECO:0000256" key="14">
    <source>
        <dbReference type="ARBA" id="ARBA00022989"/>
    </source>
</evidence>
<keyword evidence="16" id="KW-0675">Receptor</keyword>
<dbReference type="Pfam" id="PF00560">
    <property type="entry name" value="LRR_1"/>
    <property type="match status" value="6"/>
</dbReference>
<dbReference type="FunFam" id="3.30.200.20:FF:000745">
    <property type="entry name" value="Phytosulfokine receptor 2"/>
    <property type="match status" value="1"/>
</dbReference>
<keyword evidence="13 20" id="KW-0067">ATP-binding</keyword>
<gene>
    <name evidence="24" type="ORF">AXG93_3017s1470</name>
</gene>
<evidence type="ECO:0000256" key="17">
    <source>
        <dbReference type="ARBA" id="ARBA00023180"/>
    </source>
</evidence>
<comment type="catalytic activity">
    <reaction evidence="19">
        <text>L-seryl-[protein] + ATP = O-phospho-L-seryl-[protein] + ADP + H(+)</text>
        <dbReference type="Rhea" id="RHEA:17989"/>
        <dbReference type="Rhea" id="RHEA-COMP:9863"/>
        <dbReference type="Rhea" id="RHEA-COMP:11604"/>
        <dbReference type="ChEBI" id="CHEBI:15378"/>
        <dbReference type="ChEBI" id="CHEBI:29999"/>
        <dbReference type="ChEBI" id="CHEBI:30616"/>
        <dbReference type="ChEBI" id="CHEBI:83421"/>
        <dbReference type="ChEBI" id="CHEBI:456216"/>
        <dbReference type="EC" id="2.7.11.1"/>
    </reaction>
</comment>
<dbReference type="Gene3D" id="3.30.200.20">
    <property type="entry name" value="Phosphorylase Kinase, domain 1"/>
    <property type="match status" value="1"/>
</dbReference>
<comment type="similarity">
    <text evidence="2">Belongs to the RLP family.</text>
</comment>
<dbReference type="SUPFAM" id="SSF56112">
    <property type="entry name" value="Protein kinase-like (PK-like)"/>
    <property type="match status" value="1"/>
</dbReference>
<dbReference type="CDD" id="cd14066">
    <property type="entry name" value="STKc_IRAK"/>
    <property type="match status" value="1"/>
</dbReference>
<feature type="chain" id="PRO_5008052533" description="non-specific serine/threonine protein kinase" evidence="22">
    <location>
        <begin position="30"/>
        <end position="1125"/>
    </location>
</feature>
<comment type="catalytic activity">
    <reaction evidence="18">
        <text>L-threonyl-[protein] + ATP = O-phospho-L-threonyl-[protein] + ADP + H(+)</text>
        <dbReference type="Rhea" id="RHEA:46608"/>
        <dbReference type="Rhea" id="RHEA-COMP:11060"/>
        <dbReference type="Rhea" id="RHEA-COMP:11605"/>
        <dbReference type="ChEBI" id="CHEBI:15378"/>
        <dbReference type="ChEBI" id="CHEBI:30013"/>
        <dbReference type="ChEBI" id="CHEBI:30616"/>
        <dbReference type="ChEBI" id="CHEBI:61977"/>
        <dbReference type="ChEBI" id="CHEBI:456216"/>
        <dbReference type="EC" id="2.7.11.1"/>
    </reaction>
</comment>
<dbReference type="FunFam" id="1.10.510.10:FF:000309">
    <property type="entry name" value="Leucine-rich repeat receptor-like protein kinase"/>
    <property type="match status" value="1"/>
</dbReference>
<evidence type="ECO:0000256" key="10">
    <source>
        <dbReference type="ARBA" id="ARBA00022737"/>
    </source>
</evidence>
<evidence type="ECO:0000256" key="3">
    <source>
        <dbReference type="ARBA" id="ARBA00012513"/>
    </source>
</evidence>
<dbReference type="Pfam" id="PF07714">
    <property type="entry name" value="PK_Tyr_Ser-Thr"/>
    <property type="match status" value="1"/>
</dbReference>
<keyword evidence="12" id="KW-0418">Kinase</keyword>
<keyword evidence="7" id="KW-0808">Transferase</keyword>
<dbReference type="FunFam" id="3.80.10.10:FF:000095">
    <property type="entry name" value="LRR receptor-like serine/threonine-protein kinase GSO1"/>
    <property type="match status" value="2"/>
</dbReference>
<comment type="caution">
    <text evidence="24">The sequence shown here is derived from an EMBL/GenBank/DDBJ whole genome shotgun (WGS) entry which is preliminary data.</text>
</comment>
<evidence type="ECO:0000313" key="24">
    <source>
        <dbReference type="EMBL" id="OAE32376.1"/>
    </source>
</evidence>
<keyword evidence="9 22" id="KW-0732">Signal</keyword>
<evidence type="ECO:0000256" key="12">
    <source>
        <dbReference type="ARBA" id="ARBA00022777"/>
    </source>
</evidence>
<dbReference type="InterPro" id="IPR003591">
    <property type="entry name" value="Leu-rich_rpt_typical-subtyp"/>
</dbReference>
<dbReference type="InterPro" id="IPR032675">
    <property type="entry name" value="LRR_dom_sf"/>
</dbReference>
<keyword evidence="4" id="KW-1003">Cell membrane</keyword>
<feature type="domain" description="Protein kinase" evidence="23">
    <location>
        <begin position="814"/>
        <end position="1085"/>
    </location>
</feature>
<evidence type="ECO:0000256" key="8">
    <source>
        <dbReference type="ARBA" id="ARBA00022692"/>
    </source>
</evidence>
<dbReference type="GO" id="GO:0005524">
    <property type="term" value="F:ATP binding"/>
    <property type="evidence" value="ECO:0007669"/>
    <property type="project" value="UniProtKB-UniRule"/>
</dbReference>
<evidence type="ECO:0000256" key="9">
    <source>
        <dbReference type="ARBA" id="ARBA00022729"/>
    </source>
</evidence>
<keyword evidence="10" id="KW-0677">Repeat</keyword>
<dbReference type="AlphaFoldDB" id="A0A176WJK6"/>
<keyword evidence="15 21" id="KW-0472">Membrane</keyword>
<dbReference type="Pfam" id="PF13855">
    <property type="entry name" value="LRR_8"/>
    <property type="match status" value="3"/>
</dbReference>
<feature type="binding site" evidence="20">
    <location>
        <position position="843"/>
    </location>
    <ligand>
        <name>ATP</name>
        <dbReference type="ChEBI" id="CHEBI:30616"/>
    </ligand>
</feature>
<dbReference type="SUPFAM" id="SSF52058">
    <property type="entry name" value="L domain-like"/>
    <property type="match status" value="1"/>
</dbReference>
<evidence type="ECO:0000256" key="11">
    <source>
        <dbReference type="ARBA" id="ARBA00022741"/>
    </source>
</evidence>
<evidence type="ECO:0000256" key="7">
    <source>
        <dbReference type="ARBA" id="ARBA00022679"/>
    </source>
</evidence>
<evidence type="ECO:0000256" key="5">
    <source>
        <dbReference type="ARBA" id="ARBA00022527"/>
    </source>
</evidence>
<dbReference type="PROSITE" id="PS50011">
    <property type="entry name" value="PROTEIN_KINASE_DOM"/>
    <property type="match status" value="1"/>
</dbReference>
<dbReference type="EC" id="2.7.11.1" evidence="3"/>